<feature type="transmembrane region" description="Helical" evidence="9">
    <location>
        <begin position="78"/>
        <end position="100"/>
    </location>
</feature>
<dbReference type="GO" id="GO:0005254">
    <property type="term" value="F:chloride channel activity"/>
    <property type="evidence" value="ECO:0007669"/>
    <property type="project" value="InterPro"/>
</dbReference>
<comment type="caution">
    <text evidence="10">The sequence shown here is derived from an EMBL/GenBank/DDBJ whole genome shotgun (WGS) entry which is preliminary data.</text>
</comment>
<proteinExistence type="predicted"/>
<dbReference type="PANTHER" id="PTHR33281:SF19">
    <property type="entry name" value="VOLTAGE-DEPENDENT ANION CHANNEL-FORMING PROTEIN YNEE"/>
    <property type="match status" value="1"/>
</dbReference>
<keyword evidence="6" id="KW-0406">Ion transport</keyword>
<dbReference type="GO" id="GO:0005886">
    <property type="term" value="C:plasma membrane"/>
    <property type="evidence" value="ECO:0007669"/>
    <property type="project" value="UniProtKB-SubCell"/>
</dbReference>
<keyword evidence="3" id="KW-1003">Cell membrane</keyword>
<dbReference type="InterPro" id="IPR044669">
    <property type="entry name" value="YneE/VCCN1/2-like"/>
</dbReference>
<evidence type="ECO:0000256" key="4">
    <source>
        <dbReference type="ARBA" id="ARBA00022692"/>
    </source>
</evidence>
<evidence type="ECO:0000256" key="9">
    <source>
        <dbReference type="SAM" id="Phobius"/>
    </source>
</evidence>
<reference evidence="10 11" key="1">
    <citation type="journal article" date="2020" name="ISME J.">
        <title>Uncovering the hidden diversity of litter-decomposition mechanisms in mushroom-forming fungi.</title>
        <authorList>
            <person name="Floudas D."/>
            <person name="Bentzer J."/>
            <person name="Ahren D."/>
            <person name="Johansson T."/>
            <person name="Persson P."/>
            <person name="Tunlid A."/>
        </authorList>
    </citation>
    <scope>NUCLEOTIDE SEQUENCE [LARGE SCALE GENOMIC DNA]</scope>
    <source>
        <strain evidence="10 11">CBS 406.79</strain>
    </source>
</reference>
<evidence type="ECO:0000313" key="11">
    <source>
        <dbReference type="Proteomes" id="UP000518752"/>
    </source>
</evidence>
<comment type="subcellular location">
    <subcellularLocation>
        <location evidence="1">Cell membrane</location>
        <topology evidence="1">Multi-pass membrane protein</topology>
    </subcellularLocation>
</comment>
<keyword evidence="11" id="KW-1185">Reference proteome</keyword>
<name>A0A8H5HTP1_9AGAR</name>
<dbReference type="Pfam" id="PF25539">
    <property type="entry name" value="Bestrophin_2"/>
    <property type="match status" value="2"/>
</dbReference>
<keyword evidence="5 9" id="KW-1133">Transmembrane helix</keyword>
<keyword evidence="7 9" id="KW-0472">Membrane</keyword>
<evidence type="ECO:0000256" key="2">
    <source>
        <dbReference type="ARBA" id="ARBA00022448"/>
    </source>
</evidence>
<sequence length="558" mass="62927">MPTSHAAPLKGKRSFTGRHTLLPAIQPITDTAQSQARAIGVFAFTFGRGSVIWKIWPAVMFYTCFSTAIVVLEEKGGLRSLAIPNVMLTVLGFVISYRAMSGYDRYWMGRTAWSDVIKSCRTISRLVWYHVPPRLTPKTAEETASGKMNRTPHELMKVMAEKRMALDLVEAITFEARGLIYTYGTNAHFAEGEHGIYFEDLYHLVRPLHEHDHTIEQNNAAISNDLPVPTKARRIASNPGLPRPGIFPHQFANHQSRSTESTPRDMGDPVIPPINAYGTFSQGSSVSHGSNHRSLRRTSSTSSSPNRHTNPSLHRKVRNVEPDLVPFSGVFRKIRDWLIGIFSSSLTISDDNWRDPYGYDASQRKWSGPIHPRAGEPKHHTYLRARGENLPLEILRCLSEWCSLTDYEGTSLGSLIGCIGDLETSLVTLERILTTPLPFVYSVHIRHTVWIYLFFLPFQLIDQFTWYAIPGTAIAAFIYLGFLAAGEEIEQPFGYDDNDLDLDLFCQEIIHVDIENLKRTPCLNAYFPPPAHTRPHQRSMTITEVADIVSPIDFPLPK</sequence>
<organism evidence="10 11">
    <name type="scientific">Collybiopsis confluens</name>
    <dbReference type="NCBI Taxonomy" id="2823264"/>
    <lineage>
        <taxon>Eukaryota</taxon>
        <taxon>Fungi</taxon>
        <taxon>Dikarya</taxon>
        <taxon>Basidiomycota</taxon>
        <taxon>Agaricomycotina</taxon>
        <taxon>Agaricomycetes</taxon>
        <taxon>Agaricomycetidae</taxon>
        <taxon>Agaricales</taxon>
        <taxon>Marasmiineae</taxon>
        <taxon>Omphalotaceae</taxon>
        <taxon>Collybiopsis</taxon>
    </lineage>
</organism>
<evidence type="ECO:0000256" key="5">
    <source>
        <dbReference type="ARBA" id="ARBA00022989"/>
    </source>
</evidence>
<evidence type="ECO:0000256" key="3">
    <source>
        <dbReference type="ARBA" id="ARBA00022475"/>
    </source>
</evidence>
<dbReference type="OrthoDB" id="1368at2759"/>
<accession>A0A8H5HTP1</accession>
<evidence type="ECO:0000256" key="6">
    <source>
        <dbReference type="ARBA" id="ARBA00023065"/>
    </source>
</evidence>
<keyword evidence="4 9" id="KW-0812">Transmembrane</keyword>
<feature type="transmembrane region" description="Helical" evidence="9">
    <location>
        <begin position="464"/>
        <end position="485"/>
    </location>
</feature>
<dbReference type="PANTHER" id="PTHR33281">
    <property type="entry name" value="UPF0187 PROTEIN YNEE"/>
    <property type="match status" value="1"/>
</dbReference>
<dbReference type="AlphaFoldDB" id="A0A8H5HTP1"/>
<protein>
    <submittedName>
        <fullName evidence="10">Uncharacterized protein</fullName>
    </submittedName>
</protein>
<evidence type="ECO:0000256" key="8">
    <source>
        <dbReference type="SAM" id="MobiDB-lite"/>
    </source>
</evidence>
<feature type="compositionally biased region" description="Polar residues" evidence="8">
    <location>
        <begin position="278"/>
        <end position="289"/>
    </location>
</feature>
<feature type="transmembrane region" description="Helical" evidence="9">
    <location>
        <begin position="51"/>
        <end position="72"/>
    </location>
</feature>
<dbReference type="Proteomes" id="UP000518752">
    <property type="component" value="Unassembled WGS sequence"/>
</dbReference>
<evidence type="ECO:0000313" key="10">
    <source>
        <dbReference type="EMBL" id="KAF5389260.1"/>
    </source>
</evidence>
<dbReference type="EMBL" id="JAACJN010000023">
    <property type="protein sequence ID" value="KAF5389260.1"/>
    <property type="molecule type" value="Genomic_DNA"/>
</dbReference>
<feature type="region of interest" description="Disordered" evidence="8">
    <location>
        <begin position="233"/>
        <end position="317"/>
    </location>
</feature>
<evidence type="ECO:0000256" key="1">
    <source>
        <dbReference type="ARBA" id="ARBA00004651"/>
    </source>
</evidence>
<feature type="compositionally biased region" description="Polar residues" evidence="8">
    <location>
        <begin position="252"/>
        <end position="261"/>
    </location>
</feature>
<gene>
    <name evidence="10" type="ORF">D9757_003440</name>
</gene>
<keyword evidence="2" id="KW-0813">Transport</keyword>
<feature type="compositionally biased region" description="Low complexity" evidence="8">
    <location>
        <begin position="297"/>
        <end position="312"/>
    </location>
</feature>
<evidence type="ECO:0000256" key="7">
    <source>
        <dbReference type="ARBA" id="ARBA00023136"/>
    </source>
</evidence>